<evidence type="ECO:0000256" key="14">
    <source>
        <dbReference type="ARBA" id="ARBA00047821"/>
    </source>
</evidence>
<evidence type="ECO:0000256" key="5">
    <source>
        <dbReference type="ARBA" id="ARBA00012950"/>
    </source>
</evidence>
<dbReference type="GO" id="GO:1990189">
    <property type="term" value="F:protein N-terminal-serine acetyltransferase activity"/>
    <property type="evidence" value="ECO:0007669"/>
    <property type="project" value="UniProtKB-EC"/>
</dbReference>
<evidence type="ECO:0000256" key="4">
    <source>
        <dbReference type="ARBA" id="ARBA00008870"/>
    </source>
</evidence>
<dbReference type="EC" id="2.3.1.257" evidence="5"/>
<evidence type="ECO:0000256" key="7">
    <source>
        <dbReference type="ARBA" id="ARBA00022490"/>
    </source>
</evidence>
<dbReference type="AlphaFoldDB" id="A0A7J6RXK4"/>
<feature type="transmembrane region" description="Helical" evidence="16">
    <location>
        <begin position="272"/>
        <end position="294"/>
    </location>
</feature>
<dbReference type="GO" id="GO:0010485">
    <property type="term" value="F:histone H4 acetyltransferase activity"/>
    <property type="evidence" value="ECO:0007669"/>
    <property type="project" value="InterPro"/>
</dbReference>
<dbReference type="CDD" id="cd07061">
    <property type="entry name" value="HP_HAP_like"/>
    <property type="match status" value="1"/>
</dbReference>
<feature type="transmembrane region" description="Helical" evidence="16">
    <location>
        <begin position="371"/>
        <end position="390"/>
    </location>
</feature>
<evidence type="ECO:0000256" key="16">
    <source>
        <dbReference type="SAM" id="Phobius"/>
    </source>
</evidence>
<dbReference type="GO" id="GO:0043998">
    <property type="term" value="F:histone H2A acetyltransferase activity"/>
    <property type="evidence" value="ECO:0007669"/>
    <property type="project" value="InterPro"/>
</dbReference>
<sequence>MGRGKKGSKAPTSRNAVTLSTGDILNAARELKELPVSLGPTVTFHRGTKLPKGLLDRIIDITRDNMKTSYDAALGWGNWDDHIKRDEISHKHSRFLLRWREGATDSRTAEDLVAFVHFRFERADDDDQQSVLYVYEIQVVSSYQRRGIGRELMELVEEVATQLGIDLVMLTCLKNRPEGLAFYKTKLGYTLHPSSPETVKGFFSWAHDKFMERPVLNGMVLLNCVVYGAWRCTALSFRVTPREGERLRRFLMNNFTCSWDDIMTKGRWHQSILYGFSHITFPHFIFNTWLLYFIGRPLYDRLANEKEFGTVYFSGLFAGAVAETLACRNRATPLVGASSGVMALLASLSVLEPNRWWYMLFPIPGATLSSMQLADINLAVHLVAAPAVLYRQFSRRFPPRYGSNVAYVGHLAGIFAGYAATKMFSAEDADDLGEWMSCWYRARQAHNSSERREEAAAAFVPQLTTIQLTTLTIYQCFPYKCSTRAFQGFIHSPSGRRSPGFTRIRGKRGVLAGGSCVLGQLVHSGVQMHVANGEQLGAAYKAALGLGEIPSEPEVMFRSTDVPRVYQSAEALAMGMFPKIMDVDPSNLTIIIPDRQSDPMTPSTTVCPRLKNALNEFHDAPGAKRRAKQTSAERAALGRITGRPEELNTNDTRDMLNIYDSLFVSLYY</sequence>
<dbReference type="PANTHER" id="PTHR20531">
    <property type="entry name" value="N-ALPHA-ACETYLTRANSFERASE 40"/>
    <property type="match status" value="1"/>
</dbReference>
<comment type="subcellular location">
    <subcellularLocation>
        <location evidence="3">Cytoplasm</location>
    </subcellularLocation>
    <subcellularLocation>
        <location evidence="2">Membrane</location>
        <topology evidence="2">Multi-pass membrane protein</topology>
    </subcellularLocation>
    <subcellularLocation>
        <location evidence="1">Nucleus</location>
    </subcellularLocation>
</comment>
<dbReference type="Pfam" id="PF00583">
    <property type="entry name" value="Acetyltransf_1"/>
    <property type="match status" value="1"/>
</dbReference>
<keyword evidence="12" id="KW-0539">Nucleus</keyword>
<dbReference type="GO" id="GO:0004252">
    <property type="term" value="F:serine-type endopeptidase activity"/>
    <property type="evidence" value="ECO:0007669"/>
    <property type="project" value="InterPro"/>
</dbReference>
<dbReference type="SUPFAM" id="SSF53254">
    <property type="entry name" value="Phosphoglycerate mutase-like"/>
    <property type="match status" value="1"/>
</dbReference>
<dbReference type="InterPro" id="IPR039949">
    <property type="entry name" value="NAA40"/>
</dbReference>
<dbReference type="Gene3D" id="1.20.1540.10">
    <property type="entry name" value="Rhomboid-like"/>
    <property type="match status" value="1"/>
</dbReference>
<keyword evidence="13" id="KW-0012">Acyltransferase</keyword>
<dbReference type="InterPro" id="IPR016181">
    <property type="entry name" value="Acyl_CoA_acyltransferase"/>
</dbReference>
<name>A0A7J6RXK4_PEROL</name>
<evidence type="ECO:0000256" key="10">
    <source>
        <dbReference type="ARBA" id="ARBA00022989"/>
    </source>
</evidence>
<feature type="domain" description="N-acetyltransferase" evidence="17">
    <location>
        <begin position="56"/>
        <end position="216"/>
    </location>
</feature>
<dbReference type="InterPro" id="IPR029033">
    <property type="entry name" value="His_PPase_superfam"/>
</dbReference>
<reference evidence="18 19" key="1">
    <citation type="submission" date="2020-04" db="EMBL/GenBank/DDBJ databases">
        <title>Perkinsus olseni comparative genomics.</title>
        <authorList>
            <person name="Bogema D.R."/>
        </authorList>
    </citation>
    <scope>NUCLEOTIDE SEQUENCE [LARGE SCALE GENOMIC DNA]</scope>
    <source>
        <strain evidence="18 19">ATCC PRA-207</strain>
    </source>
</reference>
<evidence type="ECO:0000256" key="11">
    <source>
        <dbReference type="ARBA" id="ARBA00023136"/>
    </source>
</evidence>
<dbReference type="OMA" id="HFIFNTW"/>
<evidence type="ECO:0000256" key="15">
    <source>
        <dbReference type="ARBA" id="ARBA00049524"/>
    </source>
</evidence>
<evidence type="ECO:0000256" key="6">
    <source>
        <dbReference type="ARBA" id="ARBA00015043"/>
    </source>
</evidence>
<evidence type="ECO:0000256" key="9">
    <source>
        <dbReference type="ARBA" id="ARBA00022692"/>
    </source>
</evidence>
<evidence type="ECO:0000256" key="13">
    <source>
        <dbReference type="ARBA" id="ARBA00023315"/>
    </source>
</evidence>
<keyword evidence="8" id="KW-0808">Transferase</keyword>
<keyword evidence="10 16" id="KW-1133">Transmembrane helix</keyword>
<keyword evidence="7" id="KW-0963">Cytoplasm</keyword>
<evidence type="ECO:0000259" key="17">
    <source>
        <dbReference type="PROSITE" id="PS51186"/>
    </source>
</evidence>
<feature type="transmembrane region" description="Helical" evidence="16">
    <location>
        <begin position="334"/>
        <end position="351"/>
    </location>
</feature>
<gene>
    <name evidence="18" type="ORF">FOZ63_020201</name>
</gene>
<dbReference type="Pfam" id="PF00328">
    <property type="entry name" value="His_Phos_2"/>
    <property type="match status" value="1"/>
</dbReference>
<dbReference type="InterPro" id="IPR000182">
    <property type="entry name" value="GNAT_dom"/>
</dbReference>
<keyword evidence="11 16" id="KW-0472">Membrane</keyword>
<dbReference type="Proteomes" id="UP000553632">
    <property type="component" value="Unassembled WGS sequence"/>
</dbReference>
<accession>A0A7J6RXK4</accession>
<proteinExistence type="inferred from homology"/>
<dbReference type="EMBL" id="JABANO010022248">
    <property type="protein sequence ID" value="KAF4725478.1"/>
    <property type="molecule type" value="Genomic_DNA"/>
</dbReference>
<evidence type="ECO:0000313" key="19">
    <source>
        <dbReference type="Proteomes" id="UP000553632"/>
    </source>
</evidence>
<keyword evidence="9 16" id="KW-0812">Transmembrane</keyword>
<keyword evidence="19" id="KW-1185">Reference proteome</keyword>
<dbReference type="Gene3D" id="3.40.50.1240">
    <property type="entry name" value="Phosphoglycerate mutase-like"/>
    <property type="match status" value="1"/>
</dbReference>
<evidence type="ECO:0000256" key="3">
    <source>
        <dbReference type="ARBA" id="ARBA00004496"/>
    </source>
</evidence>
<organism evidence="18 19">
    <name type="scientific">Perkinsus olseni</name>
    <name type="common">Perkinsus atlanticus</name>
    <dbReference type="NCBI Taxonomy" id="32597"/>
    <lineage>
        <taxon>Eukaryota</taxon>
        <taxon>Sar</taxon>
        <taxon>Alveolata</taxon>
        <taxon>Perkinsozoa</taxon>
        <taxon>Perkinsea</taxon>
        <taxon>Perkinsida</taxon>
        <taxon>Perkinsidae</taxon>
        <taxon>Perkinsus</taxon>
    </lineage>
</organism>
<dbReference type="Gene3D" id="3.40.630.30">
    <property type="match status" value="1"/>
</dbReference>
<dbReference type="Pfam" id="PF01694">
    <property type="entry name" value="Rhomboid"/>
    <property type="match status" value="1"/>
</dbReference>
<dbReference type="PROSITE" id="PS51186">
    <property type="entry name" value="GNAT"/>
    <property type="match status" value="1"/>
</dbReference>
<dbReference type="SUPFAM" id="SSF144091">
    <property type="entry name" value="Rhomboid-like"/>
    <property type="match status" value="1"/>
</dbReference>
<dbReference type="GO" id="GO:0005737">
    <property type="term" value="C:cytoplasm"/>
    <property type="evidence" value="ECO:0007669"/>
    <property type="project" value="UniProtKB-SubCell"/>
</dbReference>
<dbReference type="SUPFAM" id="SSF55729">
    <property type="entry name" value="Acyl-CoA N-acyltransferases (Nat)"/>
    <property type="match status" value="1"/>
</dbReference>
<evidence type="ECO:0000256" key="1">
    <source>
        <dbReference type="ARBA" id="ARBA00004123"/>
    </source>
</evidence>
<feature type="transmembrane region" description="Helical" evidence="16">
    <location>
        <begin position="309"/>
        <end position="327"/>
    </location>
</feature>
<evidence type="ECO:0000256" key="12">
    <source>
        <dbReference type="ARBA" id="ARBA00023242"/>
    </source>
</evidence>
<dbReference type="GO" id="GO:0005634">
    <property type="term" value="C:nucleus"/>
    <property type="evidence" value="ECO:0007669"/>
    <property type="project" value="UniProtKB-SubCell"/>
</dbReference>
<dbReference type="GO" id="GO:0016020">
    <property type="term" value="C:membrane"/>
    <property type="evidence" value="ECO:0007669"/>
    <property type="project" value="UniProtKB-SubCell"/>
</dbReference>
<dbReference type="InterPro" id="IPR000560">
    <property type="entry name" value="His_Pase_clade-2"/>
</dbReference>
<dbReference type="CDD" id="cd04301">
    <property type="entry name" value="NAT_SF"/>
    <property type="match status" value="1"/>
</dbReference>
<dbReference type="InterPro" id="IPR022764">
    <property type="entry name" value="Peptidase_S54_rhomboid_dom"/>
</dbReference>
<evidence type="ECO:0000313" key="18">
    <source>
        <dbReference type="EMBL" id="KAF4725478.1"/>
    </source>
</evidence>
<comment type="caution">
    <text evidence="18">The sequence shown here is derived from an EMBL/GenBank/DDBJ whole genome shotgun (WGS) entry which is preliminary data.</text>
</comment>
<comment type="catalytic activity">
    <reaction evidence="14">
        <text>N-terminal L-seryl-[histone H2A] + acetyl-CoA = N-terminal N(alpha)-acetyl-L-seryl-[histone H2A] + CoA + H(+)</text>
        <dbReference type="Rhea" id="RHEA:50600"/>
        <dbReference type="Rhea" id="RHEA-COMP:12742"/>
        <dbReference type="Rhea" id="RHEA-COMP:12744"/>
        <dbReference type="ChEBI" id="CHEBI:15378"/>
        <dbReference type="ChEBI" id="CHEBI:57287"/>
        <dbReference type="ChEBI" id="CHEBI:57288"/>
        <dbReference type="ChEBI" id="CHEBI:64738"/>
        <dbReference type="ChEBI" id="CHEBI:83690"/>
        <dbReference type="EC" id="2.3.1.257"/>
    </reaction>
</comment>
<evidence type="ECO:0000256" key="8">
    <source>
        <dbReference type="ARBA" id="ARBA00022679"/>
    </source>
</evidence>
<protein>
    <recommendedName>
        <fullName evidence="6">N-alpha-acetyltransferase 40</fullName>
        <ecNumber evidence="5">2.3.1.257</ecNumber>
    </recommendedName>
</protein>
<comment type="catalytic activity">
    <reaction evidence="15">
        <text>N-terminal L-seryl-[histone H4] + acetyl-CoA = N-terminal N(alpha)-acetyl-L-seryl-[histone H4] + CoA + H(+)</text>
        <dbReference type="Rhea" id="RHEA:50596"/>
        <dbReference type="Rhea" id="RHEA-COMP:12740"/>
        <dbReference type="Rhea" id="RHEA-COMP:12743"/>
        <dbReference type="ChEBI" id="CHEBI:15378"/>
        <dbReference type="ChEBI" id="CHEBI:57287"/>
        <dbReference type="ChEBI" id="CHEBI:57288"/>
        <dbReference type="ChEBI" id="CHEBI:64738"/>
        <dbReference type="ChEBI" id="CHEBI:83690"/>
        <dbReference type="EC" id="2.3.1.257"/>
    </reaction>
</comment>
<dbReference type="PANTHER" id="PTHR20531:SF1">
    <property type="entry name" value="N-ALPHA-ACETYLTRANSFERASE 40"/>
    <property type="match status" value="1"/>
</dbReference>
<dbReference type="InterPro" id="IPR035952">
    <property type="entry name" value="Rhomboid-like_sf"/>
</dbReference>
<comment type="similarity">
    <text evidence="4">Belongs to the acetyltransferase family. NAA40 subfamily.</text>
</comment>
<evidence type="ECO:0000256" key="2">
    <source>
        <dbReference type="ARBA" id="ARBA00004141"/>
    </source>
</evidence>